<comment type="caution">
    <text evidence="12">The sequence shown here is derived from an EMBL/GenBank/DDBJ whole genome shotgun (WGS) entry which is preliminary data.</text>
</comment>
<evidence type="ECO:0000256" key="8">
    <source>
        <dbReference type="ARBA" id="ARBA00023136"/>
    </source>
</evidence>
<feature type="transmembrane region" description="Helical" evidence="10">
    <location>
        <begin position="327"/>
        <end position="349"/>
    </location>
</feature>
<dbReference type="PANTHER" id="PTHR48021:SF13">
    <property type="entry name" value="SUGAR TRANSPORTER ERD6-LIKE 7"/>
    <property type="match status" value="1"/>
</dbReference>
<keyword evidence="7 10" id="KW-1133">Transmembrane helix</keyword>
<evidence type="ECO:0000256" key="2">
    <source>
        <dbReference type="ARBA" id="ARBA00010992"/>
    </source>
</evidence>
<dbReference type="GO" id="GO:0051119">
    <property type="term" value="F:sugar transmembrane transporter activity"/>
    <property type="evidence" value="ECO:0007669"/>
    <property type="project" value="InterPro"/>
</dbReference>
<evidence type="ECO:0000256" key="6">
    <source>
        <dbReference type="ARBA" id="ARBA00022692"/>
    </source>
</evidence>
<dbReference type="PANTHER" id="PTHR48021">
    <property type="match status" value="1"/>
</dbReference>
<evidence type="ECO:0000256" key="4">
    <source>
        <dbReference type="ARBA" id="ARBA00022475"/>
    </source>
</evidence>
<dbReference type="Gene3D" id="1.20.1250.20">
    <property type="entry name" value="MFS general substrate transporter like domains"/>
    <property type="match status" value="1"/>
</dbReference>
<reference evidence="12 13" key="3">
    <citation type="submission" date="2019-11" db="EMBL/GenBank/DDBJ databases">
        <title>A de novo genome assembly of a pear dwarfing rootstock.</title>
        <authorList>
            <person name="Wang F."/>
            <person name="Wang J."/>
            <person name="Li S."/>
            <person name="Zhang Y."/>
            <person name="Fang M."/>
            <person name="Ma L."/>
            <person name="Zhao Y."/>
            <person name="Jiang S."/>
        </authorList>
    </citation>
    <scope>NUCLEOTIDE SEQUENCE [LARGE SCALE GENOMIC DNA]</scope>
    <source>
        <strain evidence="12">S2</strain>
        <tissue evidence="12">Leaf</tissue>
    </source>
</reference>
<keyword evidence="3 9" id="KW-0813">Transport</keyword>
<dbReference type="InterPro" id="IPR005828">
    <property type="entry name" value="MFS_sugar_transport-like"/>
</dbReference>
<keyword evidence="8 10" id="KW-0472">Membrane</keyword>
<evidence type="ECO:0000313" key="13">
    <source>
        <dbReference type="Proteomes" id="UP000327157"/>
    </source>
</evidence>
<evidence type="ECO:0000256" key="1">
    <source>
        <dbReference type="ARBA" id="ARBA00004651"/>
    </source>
</evidence>
<evidence type="ECO:0000256" key="9">
    <source>
        <dbReference type="RuleBase" id="RU003346"/>
    </source>
</evidence>
<feature type="transmembrane region" description="Helical" evidence="10">
    <location>
        <begin position="41"/>
        <end position="63"/>
    </location>
</feature>
<sequence length="464" mass="49896">MAIEDLSNNAAREEMREPLVRAVKAADGDGSGHGSAKGDQWMVYLSTFVAVCGSYEFGCGVGYSSPTQSGIMKDLGLSLAEYSMFGSILTFGAMIGAITIGPITDFLGRKGALRMSCVFCVAGWLAIYFSKVPVFVAEIAPKNLRGRLTAVNQLMIVSGVSVSFIIGVVVHWRALALIVLTCAMIAGIVPCAVIIFGLFFIPESPRWLAKTGRRKEFELALQKLRGKDADISDEAAEIQEYIATLDRLPQSNLLDLFQRRYLRSVIIAVGLMVCQQLGGINGVCFYVSDIFEQAGFSPDIGTITYAILQVVVTGLGAAVMDKAGRKPLILASASGLILGCVLVAISFFLKVHELARDAAPIFAVAGILIFIGSFSIGMGAVPWVIMSEIFPINIKGQAGSLTTLVNWVGAWLCSYTFNFLMSWNSYGTFILYAVVNVLAVLFVIAVVPETKGKTLEQIQGEINN</sequence>
<evidence type="ECO:0000256" key="7">
    <source>
        <dbReference type="ARBA" id="ARBA00022989"/>
    </source>
</evidence>
<feature type="transmembrane region" description="Helical" evidence="10">
    <location>
        <begin position="265"/>
        <end position="288"/>
    </location>
</feature>
<dbReference type="InterPro" id="IPR044775">
    <property type="entry name" value="MFS_ERD6/Tret1-like"/>
</dbReference>
<dbReference type="InterPro" id="IPR020846">
    <property type="entry name" value="MFS_dom"/>
</dbReference>
<feature type="transmembrane region" description="Helical" evidence="10">
    <location>
        <begin position="429"/>
        <end position="447"/>
    </location>
</feature>
<reference evidence="12 13" key="1">
    <citation type="submission" date="2019-09" db="EMBL/GenBank/DDBJ databases">
        <authorList>
            <person name="Ou C."/>
        </authorList>
    </citation>
    <scope>NUCLEOTIDE SEQUENCE [LARGE SCALE GENOMIC DNA]</scope>
    <source>
        <strain evidence="12">S2</strain>
        <tissue evidence="12">Leaf</tissue>
    </source>
</reference>
<keyword evidence="6 10" id="KW-0812">Transmembrane</keyword>
<dbReference type="AlphaFoldDB" id="A0A5N5FV29"/>
<feature type="domain" description="Major facilitator superfamily (MFS) profile" evidence="11">
    <location>
        <begin position="1"/>
        <end position="451"/>
    </location>
</feature>
<dbReference type="OrthoDB" id="6133115at2759"/>
<feature type="transmembrane region" description="Helical" evidence="10">
    <location>
        <begin position="150"/>
        <end position="170"/>
    </location>
</feature>
<dbReference type="PROSITE" id="PS50850">
    <property type="entry name" value="MFS"/>
    <property type="match status" value="1"/>
</dbReference>
<comment type="similarity">
    <text evidence="2 9">Belongs to the major facilitator superfamily. Sugar transporter (TC 2.A.1.1) family.</text>
</comment>
<feature type="transmembrane region" description="Helical" evidence="10">
    <location>
        <begin position="75"/>
        <end position="100"/>
    </location>
</feature>
<organism evidence="12 13">
    <name type="scientific">Pyrus ussuriensis x Pyrus communis</name>
    <dbReference type="NCBI Taxonomy" id="2448454"/>
    <lineage>
        <taxon>Eukaryota</taxon>
        <taxon>Viridiplantae</taxon>
        <taxon>Streptophyta</taxon>
        <taxon>Embryophyta</taxon>
        <taxon>Tracheophyta</taxon>
        <taxon>Spermatophyta</taxon>
        <taxon>Magnoliopsida</taxon>
        <taxon>eudicotyledons</taxon>
        <taxon>Gunneridae</taxon>
        <taxon>Pentapetalae</taxon>
        <taxon>rosids</taxon>
        <taxon>fabids</taxon>
        <taxon>Rosales</taxon>
        <taxon>Rosaceae</taxon>
        <taxon>Amygdaloideae</taxon>
        <taxon>Maleae</taxon>
        <taxon>Pyrus</taxon>
    </lineage>
</organism>
<evidence type="ECO:0000256" key="3">
    <source>
        <dbReference type="ARBA" id="ARBA00022448"/>
    </source>
</evidence>
<dbReference type="InterPro" id="IPR050549">
    <property type="entry name" value="MFS_Trehalose_Transporter"/>
</dbReference>
<dbReference type="SUPFAM" id="SSF103473">
    <property type="entry name" value="MFS general substrate transporter"/>
    <property type="match status" value="1"/>
</dbReference>
<evidence type="ECO:0000256" key="5">
    <source>
        <dbReference type="ARBA" id="ARBA00022597"/>
    </source>
</evidence>
<proteinExistence type="inferred from homology"/>
<dbReference type="Proteomes" id="UP000327157">
    <property type="component" value="Chromosome 11"/>
</dbReference>
<evidence type="ECO:0000313" key="12">
    <source>
        <dbReference type="EMBL" id="KAB2605240.1"/>
    </source>
</evidence>
<evidence type="ECO:0000256" key="10">
    <source>
        <dbReference type="SAM" id="Phobius"/>
    </source>
</evidence>
<feature type="transmembrane region" description="Helical" evidence="10">
    <location>
        <begin position="300"/>
        <end position="320"/>
    </location>
</feature>
<protein>
    <submittedName>
        <fullName evidence="12">Sugar transporter ERD6-like 7</fullName>
    </submittedName>
</protein>
<feature type="transmembrane region" description="Helical" evidence="10">
    <location>
        <begin position="176"/>
        <end position="201"/>
    </location>
</feature>
<dbReference type="FunFam" id="1.20.1250.20:FF:000218">
    <property type="entry name" value="facilitated trehalose transporter Tret1"/>
    <property type="match status" value="1"/>
</dbReference>
<keyword evidence="4" id="KW-1003">Cell membrane</keyword>
<dbReference type="InterPro" id="IPR036259">
    <property type="entry name" value="MFS_trans_sf"/>
</dbReference>
<accession>A0A5N5FV29</accession>
<dbReference type="GO" id="GO:0005886">
    <property type="term" value="C:plasma membrane"/>
    <property type="evidence" value="ECO:0007669"/>
    <property type="project" value="UniProtKB-SubCell"/>
</dbReference>
<dbReference type="PRINTS" id="PR00171">
    <property type="entry name" value="SUGRTRNSPORT"/>
</dbReference>
<dbReference type="CDD" id="cd17358">
    <property type="entry name" value="MFS_GLUT6_8_Class3_like"/>
    <property type="match status" value="1"/>
</dbReference>
<dbReference type="EMBL" id="SMOL01000559">
    <property type="protein sequence ID" value="KAB2605240.1"/>
    <property type="molecule type" value="Genomic_DNA"/>
</dbReference>
<dbReference type="Pfam" id="PF00083">
    <property type="entry name" value="Sugar_tr"/>
    <property type="match status" value="2"/>
</dbReference>
<feature type="transmembrane region" description="Helical" evidence="10">
    <location>
        <begin position="398"/>
        <end position="417"/>
    </location>
</feature>
<keyword evidence="13" id="KW-1185">Reference proteome</keyword>
<dbReference type="InterPro" id="IPR005829">
    <property type="entry name" value="Sugar_transporter_CS"/>
</dbReference>
<feature type="transmembrane region" description="Helical" evidence="10">
    <location>
        <begin position="361"/>
        <end position="386"/>
    </location>
</feature>
<keyword evidence="5 12" id="KW-0762">Sugar transport</keyword>
<dbReference type="PROSITE" id="PS00216">
    <property type="entry name" value="SUGAR_TRANSPORT_1"/>
    <property type="match status" value="1"/>
</dbReference>
<gene>
    <name evidence="12" type="ORF">D8674_004957</name>
</gene>
<evidence type="ECO:0000259" key="11">
    <source>
        <dbReference type="PROSITE" id="PS50850"/>
    </source>
</evidence>
<feature type="transmembrane region" description="Helical" evidence="10">
    <location>
        <begin position="112"/>
        <end position="129"/>
    </location>
</feature>
<dbReference type="InterPro" id="IPR003663">
    <property type="entry name" value="Sugar/inositol_transpt"/>
</dbReference>
<comment type="subcellular location">
    <subcellularLocation>
        <location evidence="1">Cell membrane</location>
        <topology evidence="1">Multi-pass membrane protein</topology>
    </subcellularLocation>
</comment>
<reference evidence="13" key="2">
    <citation type="submission" date="2019-10" db="EMBL/GenBank/DDBJ databases">
        <title>A de novo genome assembly of a pear dwarfing rootstock.</title>
        <authorList>
            <person name="Wang F."/>
            <person name="Wang J."/>
            <person name="Li S."/>
            <person name="Zhang Y."/>
            <person name="Fang M."/>
            <person name="Ma L."/>
            <person name="Zhao Y."/>
            <person name="Jiang S."/>
        </authorList>
    </citation>
    <scope>NUCLEOTIDE SEQUENCE [LARGE SCALE GENOMIC DNA]</scope>
</reference>
<dbReference type="NCBIfam" id="TIGR00879">
    <property type="entry name" value="SP"/>
    <property type="match status" value="1"/>
</dbReference>
<name>A0A5N5FV29_9ROSA</name>